<gene>
    <name evidence="1" type="ORF">CTOB1V02_LOCUS16260</name>
</gene>
<evidence type="ECO:0000313" key="1">
    <source>
        <dbReference type="EMBL" id="CAD7238445.1"/>
    </source>
</evidence>
<sequence>MNEEEDSPLPPQLIPATSSEDMDEEEGQDTPSYFSGTMHVKAQDYSLQVLALSTTGPLPQDCS</sequence>
<reference evidence="1" key="1">
    <citation type="submission" date="2020-11" db="EMBL/GenBank/DDBJ databases">
        <authorList>
            <person name="Tran Van P."/>
        </authorList>
    </citation>
    <scope>NUCLEOTIDE SEQUENCE</scope>
</reference>
<proteinExistence type="predicted"/>
<dbReference type="EMBL" id="OB701525">
    <property type="protein sequence ID" value="CAD7238445.1"/>
    <property type="molecule type" value="Genomic_DNA"/>
</dbReference>
<dbReference type="AlphaFoldDB" id="A0A7R8X246"/>
<name>A0A7R8X246_9CRUS</name>
<accession>A0A7R8X246</accession>
<organism evidence="1">
    <name type="scientific">Cyprideis torosa</name>
    <dbReference type="NCBI Taxonomy" id="163714"/>
    <lineage>
        <taxon>Eukaryota</taxon>
        <taxon>Metazoa</taxon>
        <taxon>Ecdysozoa</taxon>
        <taxon>Arthropoda</taxon>
        <taxon>Crustacea</taxon>
        <taxon>Oligostraca</taxon>
        <taxon>Ostracoda</taxon>
        <taxon>Podocopa</taxon>
        <taxon>Podocopida</taxon>
        <taxon>Cytherocopina</taxon>
        <taxon>Cytheroidea</taxon>
        <taxon>Cytherideidae</taxon>
        <taxon>Cyprideis</taxon>
    </lineage>
</organism>
<protein>
    <submittedName>
        <fullName evidence="1">Uncharacterized protein</fullName>
    </submittedName>
</protein>